<proteinExistence type="predicted"/>
<organism evidence="1 2">
    <name type="scientific">Methanogenium marinum</name>
    <dbReference type="NCBI Taxonomy" id="348610"/>
    <lineage>
        <taxon>Archaea</taxon>
        <taxon>Methanobacteriati</taxon>
        <taxon>Methanobacteriota</taxon>
        <taxon>Stenosarchaea group</taxon>
        <taxon>Methanomicrobia</taxon>
        <taxon>Methanomicrobiales</taxon>
        <taxon>Methanomicrobiaceae</taxon>
        <taxon>Methanogenium</taxon>
    </lineage>
</organism>
<evidence type="ECO:0000313" key="2">
    <source>
        <dbReference type="Proteomes" id="UP001143747"/>
    </source>
</evidence>
<dbReference type="EMBL" id="JAKELO010000002">
    <property type="protein sequence ID" value="MDE4909078.1"/>
    <property type="molecule type" value="Genomic_DNA"/>
</dbReference>
<dbReference type="AlphaFoldDB" id="A0A9Q4KRB0"/>
<accession>A0A9Q4KRB0</accession>
<dbReference type="InterPro" id="IPR007417">
    <property type="entry name" value="DUF473"/>
</dbReference>
<sequence>MMDCTLKCIALTGIGPHVIEELKKGKPRTLELQSAHNLISLTVVSPGDVMLLTSVDLDDFTAGDRGIVVQVISLTINMKRLVEYTAPYHYEERERMSARIQVRYLNGAMAKSVDGNGWGEPTFAEVIRPSCYRAG</sequence>
<dbReference type="RefSeq" id="WP_274925682.1">
    <property type="nucleotide sequence ID" value="NZ_JAKELO010000002.1"/>
</dbReference>
<comment type="caution">
    <text evidence="1">The sequence shown here is derived from an EMBL/GenBank/DDBJ whole genome shotgun (WGS) entry which is preliminary data.</text>
</comment>
<evidence type="ECO:0000313" key="1">
    <source>
        <dbReference type="EMBL" id="MDE4909078.1"/>
    </source>
</evidence>
<keyword evidence="2" id="KW-1185">Reference proteome</keyword>
<dbReference type="Pfam" id="PF04322">
    <property type="entry name" value="DUF473"/>
    <property type="match status" value="1"/>
</dbReference>
<gene>
    <name evidence="1" type="ORF">L0665_10700</name>
</gene>
<reference evidence="1" key="1">
    <citation type="submission" date="2022-01" db="EMBL/GenBank/DDBJ databases">
        <title>Draft genome of Methanogenium marinum DSM 15558.</title>
        <authorList>
            <person name="Chen S.-C."/>
            <person name="You Y.-T."/>
        </authorList>
    </citation>
    <scope>NUCLEOTIDE SEQUENCE</scope>
    <source>
        <strain evidence="1">DSM 15558</strain>
    </source>
</reference>
<dbReference type="Proteomes" id="UP001143747">
    <property type="component" value="Unassembled WGS sequence"/>
</dbReference>
<protein>
    <submittedName>
        <fullName evidence="1">DUF473 domain-containing protein</fullName>
    </submittedName>
</protein>
<name>A0A9Q4KRB0_9EURY</name>